<name>A0A2I2ABT6_9LACO</name>
<dbReference type="EMBL" id="PKGI01000021">
    <property type="protein sequence ID" value="PLA76846.1"/>
    <property type="molecule type" value="Genomic_DNA"/>
</dbReference>
<dbReference type="AlphaFoldDB" id="A0A2I2ABT6"/>
<organism evidence="1 2">
    <name type="scientific">Ligilactobacillus agilis</name>
    <dbReference type="NCBI Taxonomy" id="1601"/>
    <lineage>
        <taxon>Bacteria</taxon>
        <taxon>Bacillati</taxon>
        <taxon>Bacillota</taxon>
        <taxon>Bacilli</taxon>
        <taxon>Lactobacillales</taxon>
        <taxon>Lactobacillaceae</taxon>
        <taxon>Ligilactobacillus</taxon>
    </lineage>
</organism>
<evidence type="ECO:0008006" key="3">
    <source>
        <dbReference type="Google" id="ProtNLM"/>
    </source>
</evidence>
<gene>
    <name evidence="1" type="ORF">CYR79_04240</name>
</gene>
<accession>A0A2I2ABT6</accession>
<proteinExistence type="predicted"/>
<protein>
    <recommendedName>
        <fullName evidence="3">Rpn family recombination-promoting nuclease/putative transposase</fullName>
    </recommendedName>
</protein>
<reference evidence="2" key="1">
    <citation type="submission" date="2017-12" db="EMBL/GenBank/DDBJ databases">
        <authorList>
            <person name="Christensen H."/>
        </authorList>
    </citation>
    <scope>NUCLEOTIDE SEQUENCE [LARGE SCALE GENOMIC DNA]</scope>
    <source>
        <strain evidence="2">268A</strain>
    </source>
</reference>
<dbReference type="Proteomes" id="UP000234579">
    <property type="component" value="Unassembled WGS sequence"/>
</dbReference>
<comment type="caution">
    <text evidence="1">The sequence shown here is derived from an EMBL/GenBank/DDBJ whole genome shotgun (WGS) entry which is preliminary data.</text>
</comment>
<evidence type="ECO:0000313" key="2">
    <source>
        <dbReference type="Proteomes" id="UP000234579"/>
    </source>
</evidence>
<dbReference type="RefSeq" id="WP_101811612.1">
    <property type="nucleotide sequence ID" value="NZ_JBQHSC010000007.1"/>
</dbReference>
<sequence length="279" mass="32155">MLSKEKRIRQKFLQADFNDDVMFGMAMSKAKFCKRLLQSVLPEFDFQQIKVVVPKQSPSSDLTQVGCIDLLCIPKIGDRFNVKLQLVAERNLALRSRYYHAMMIEEMLATDEDYRNLRDTYVIFLGAFDWSHAINHYQMMSEHGDDILEDGTHTIILNAKSNWDEADAELRGVFQLILKEEATYGYLGPKVANDIARIKQSELGGEKYMALTDEFWQDIRDEGRQEGKAEERRELVPLLVKILADNGKQPAEIMAYLEAKLGLRVQEAEEYYQLAITEA</sequence>
<evidence type="ECO:0000313" key="1">
    <source>
        <dbReference type="EMBL" id="PLA76846.1"/>
    </source>
</evidence>
<dbReference type="Pfam" id="PF12784">
    <property type="entry name" value="PDDEXK_2"/>
    <property type="match status" value="1"/>
</dbReference>